<dbReference type="InterPro" id="IPR007329">
    <property type="entry name" value="FMN-bd"/>
</dbReference>
<gene>
    <name evidence="16" type="primary">nqrC</name>
    <name evidence="21" type="ORF">ES754_06635</name>
</gene>
<keyword evidence="9 16" id="KW-1133">Transmembrane helix</keyword>
<comment type="subcellular location">
    <subcellularLocation>
        <location evidence="16">Cell membrane</location>
        <topology evidence="16">Single-pass membrane protein</topology>
    </subcellularLocation>
</comment>
<keyword evidence="22" id="KW-1185">Reference proteome</keyword>
<keyword evidence="14 16" id="KW-0472">Membrane</keyword>
<keyword evidence="19" id="KW-0732">Signal</keyword>
<evidence type="ECO:0000256" key="12">
    <source>
        <dbReference type="ARBA" id="ARBA00023065"/>
    </source>
</evidence>
<dbReference type="PIRSF" id="PIRSF009437">
    <property type="entry name" value="NQR-1_subunit_C"/>
    <property type="match status" value="1"/>
</dbReference>
<dbReference type="EMBL" id="VORZ01000002">
    <property type="protein sequence ID" value="TXD96719.1"/>
    <property type="molecule type" value="Genomic_DNA"/>
</dbReference>
<dbReference type="RefSeq" id="WP_147223384.1">
    <property type="nucleotide sequence ID" value="NZ_CAJGYY010000001.1"/>
</dbReference>
<keyword evidence="11 16" id="KW-0915">Sodium</keyword>
<dbReference type="Pfam" id="PF04205">
    <property type="entry name" value="FMN_bind"/>
    <property type="match status" value="1"/>
</dbReference>
<evidence type="ECO:0000256" key="10">
    <source>
        <dbReference type="ARBA" id="ARBA00023027"/>
    </source>
</evidence>
<evidence type="ECO:0000256" key="17">
    <source>
        <dbReference type="PIRNR" id="PIRNR009437"/>
    </source>
</evidence>
<comment type="caution">
    <text evidence="16">Lacks conserved residue(s) required for the propagation of feature annotation.</text>
</comment>
<dbReference type="SMART" id="SM00900">
    <property type="entry name" value="FMN_bind"/>
    <property type="match status" value="1"/>
</dbReference>
<name>A0A5C7A0P0_9GAMM</name>
<reference evidence="21 22" key="1">
    <citation type="submission" date="2019-08" db="EMBL/GenBank/DDBJ databases">
        <title>Genome sequence of Psychrobacter frigidicola ACAM304 (type strain).</title>
        <authorList>
            <person name="Bowman J.P."/>
        </authorList>
    </citation>
    <scope>NUCLEOTIDE SEQUENCE [LARGE SCALE GENOMIC DNA]</scope>
    <source>
        <strain evidence="21 22">ACAM 304</strain>
    </source>
</reference>
<keyword evidence="12 16" id="KW-0406">Ion transport</keyword>
<evidence type="ECO:0000256" key="8">
    <source>
        <dbReference type="ARBA" id="ARBA00022967"/>
    </source>
</evidence>
<feature type="domain" description="FMN-binding" evidence="20">
    <location>
        <begin position="161"/>
        <end position="257"/>
    </location>
</feature>
<dbReference type="PANTHER" id="PTHR37838">
    <property type="entry name" value="NA(+)-TRANSLOCATING NADH-QUINONE REDUCTASE SUBUNIT C"/>
    <property type="match status" value="1"/>
</dbReference>
<evidence type="ECO:0000256" key="2">
    <source>
        <dbReference type="ARBA" id="ARBA00022475"/>
    </source>
</evidence>
<dbReference type="EC" id="7.2.1.1" evidence="16 17"/>
<comment type="similarity">
    <text evidence="16 17">Belongs to the NqrC family.</text>
</comment>
<sequence>MSKPKSNLKPKSNNMKTISVALTLCLVCSVLVAAAAVGLKPAQVENARLDRNKNILVAASMFNPDSDTNEDVAERFKDFDIEIVDLNAGTYLDDDALSKVGIADRNTYDASQANKNQALSEDLGDNDPASIGRKPKYAKVYVKNDASGKPEMVVLPIQGYGLWGTIYGFLTIGSDMNTIEGISFYDHKETPGLGGRIEEPKWRAMWNGIHSYDESGKVATGVTKAGNPKDNWVDGISGATLTSRGVSNMIQFWLGDQGYKPYLDHLRQESGQTLEKADAQARQQLDESPAQTEAHPITELVAMAPAAHGKEA</sequence>
<dbReference type="GO" id="GO:0006814">
    <property type="term" value="P:sodium ion transport"/>
    <property type="evidence" value="ECO:0007669"/>
    <property type="project" value="UniProtKB-UniRule"/>
</dbReference>
<evidence type="ECO:0000256" key="13">
    <source>
        <dbReference type="ARBA" id="ARBA00023075"/>
    </source>
</evidence>
<evidence type="ECO:0000256" key="16">
    <source>
        <dbReference type="HAMAP-Rule" id="MF_00427"/>
    </source>
</evidence>
<evidence type="ECO:0000256" key="3">
    <source>
        <dbReference type="ARBA" id="ARBA00022519"/>
    </source>
</evidence>
<evidence type="ECO:0000256" key="14">
    <source>
        <dbReference type="ARBA" id="ARBA00023136"/>
    </source>
</evidence>
<dbReference type="InterPro" id="IPR010204">
    <property type="entry name" value="NqrC"/>
</dbReference>
<evidence type="ECO:0000256" key="5">
    <source>
        <dbReference type="ARBA" id="ARBA00022630"/>
    </source>
</evidence>
<feature type="region of interest" description="Disordered" evidence="18">
    <location>
        <begin position="270"/>
        <end position="297"/>
    </location>
</feature>
<evidence type="ECO:0000313" key="22">
    <source>
        <dbReference type="Proteomes" id="UP000321903"/>
    </source>
</evidence>
<feature type="modified residue" description="FMN phosphoryl threonine" evidence="16">
    <location>
        <position position="240"/>
    </location>
</feature>
<evidence type="ECO:0000256" key="15">
    <source>
        <dbReference type="ARBA" id="ARBA00023201"/>
    </source>
</evidence>
<accession>A0A5C7A0P0</accession>
<feature type="signal peptide" evidence="19">
    <location>
        <begin position="1"/>
        <end position="35"/>
    </location>
</feature>
<dbReference type="NCBIfam" id="TIGR01938">
    <property type="entry name" value="nqrC"/>
    <property type="match status" value="1"/>
</dbReference>
<comment type="caution">
    <text evidence="21">The sequence shown here is derived from an EMBL/GenBank/DDBJ whole genome shotgun (WGS) entry which is preliminary data.</text>
</comment>
<evidence type="ECO:0000313" key="21">
    <source>
        <dbReference type="EMBL" id="TXD96719.1"/>
    </source>
</evidence>
<keyword evidence="6 16" id="KW-0288">FMN</keyword>
<evidence type="ECO:0000256" key="19">
    <source>
        <dbReference type="SAM" id="SignalP"/>
    </source>
</evidence>
<keyword evidence="7 16" id="KW-0812">Transmembrane</keyword>
<evidence type="ECO:0000259" key="20">
    <source>
        <dbReference type="SMART" id="SM00900"/>
    </source>
</evidence>
<dbReference type="GO" id="GO:0005886">
    <property type="term" value="C:plasma membrane"/>
    <property type="evidence" value="ECO:0007669"/>
    <property type="project" value="UniProtKB-SubCell"/>
</dbReference>
<dbReference type="GO" id="GO:0010181">
    <property type="term" value="F:FMN binding"/>
    <property type="evidence" value="ECO:0007669"/>
    <property type="project" value="UniProtKB-UniRule"/>
</dbReference>
<evidence type="ECO:0000256" key="11">
    <source>
        <dbReference type="ARBA" id="ARBA00023053"/>
    </source>
</evidence>
<evidence type="ECO:0000256" key="18">
    <source>
        <dbReference type="SAM" id="MobiDB-lite"/>
    </source>
</evidence>
<dbReference type="OrthoDB" id="9786835at2"/>
<organism evidence="21 22">
    <name type="scientific">Psychrobacter frigidicola</name>
    <dbReference type="NCBI Taxonomy" id="45611"/>
    <lineage>
        <taxon>Bacteria</taxon>
        <taxon>Pseudomonadati</taxon>
        <taxon>Pseudomonadota</taxon>
        <taxon>Gammaproteobacteria</taxon>
        <taxon>Moraxellales</taxon>
        <taxon>Moraxellaceae</taxon>
        <taxon>Psychrobacter</taxon>
    </lineage>
</organism>
<dbReference type="Proteomes" id="UP000321903">
    <property type="component" value="Unassembled WGS sequence"/>
</dbReference>
<proteinExistence type="inferred from homology"/>
<comment type="subunit">
    <text evidence="16 17">Composed of six subunits; NqrA, NqrB, NqrC, NqrD, NqrE and NqrF.</text>
</comment>
<protein>
    <recommendedName>
        <fullName evidence="16 17">Na(+)-translocating NADH-quinone reductase subunit C</fullName>
        <shortName evidence="16 17">Na(+)-NQR subunit C</shortName>
        <shortName evidence="16 17">Na(+)-translocating NQR subunit C</shortName>
        <ecNumber evidence="16 17">7.2.1.1</ecNumber>
    </recommendedName>
    <alternativeName>
        <fullName evidence="16 17">NQR complex subunit C</fullName>
    </alternativeName>
    <alternativeName>
        <fullName evidence="16 17">NQR-1 subunit C</fullName>
    </alternativeName>
</protein>
<comment type="catalytic activity">
    <reaction evidence="16 17">
        <text>a ubiquinone + n Na(+)(in) + NADH + H(+) = a ubiquinol + n Na(+)(out) + NAD(+)</text>
        <dbReference type="Rhea" id="RHEA:47748"/>
        <dbReference type="Rhea" id="RHEA-COMP:9565"/>
        <dbReference type="Rhea" id="RHEA-COMP:9566"/>
        <dbReference type="ChEBI" id="CHEBI:15378"/>
        <dbReference type="ChEBI" id="CHEBI:16389"/>
        <dbReference type="ChEBI" id="CHEBI:17976"/>
        <dbReference type="ChEBI" id="CHEBI:29101"/>
        <dbReference type="ChEBI" id="CHEBI:57540"/>
        <dbReference type="ChEBI" id="CHEBI:57945"/>
        <dbReference type="EC" id="7.2.1.1"/>
    </reaction>
</comment>
<evidence type="ECO:0000256" key="6">
    <source>
        <dbReference type="ARBA" id="ARBA00022643"/>
    </source>
</evidence>
<dbReference type="GO" id="GO:0016655">
    <property type="term" value="F:oxidoreductase activity, acting on NAD(P)H, quinone or similar compound as acceptor"/>
    <property type="evidence" value="ECO:0007669"/>
    <property type="project" value="UniProtKB-UniRule"/>
</dbReference>
<evidence type="ECO:0000256" key="4">
    <source>
        <dbReference type="ARBA" id="ARBA00022553"/>
    </source>
</evidence>
<dbReference type="PANTHER" id="PTHR37838:SF1">
    <property type="entry name" value="NA(+)-TRANSLOCATING NADH-QUINONE REDUCTASE SUBUNIT C"/>
    <property type="match status" value="1"/>
</dbReference>
<keyword evidence="10 16" id="KW-0520">NAD</keyword>
<keyword evidence="1 16" id="KW-0813">Transport</keyword>
<keyword evidence="4 16" id="KW-0597">Phosphoprotein</keyword>
<keyword evidence="5 16" id="KW-0285">Flavoprotein</keyword>
<evidence type="ECO:0000256" key="1">
    <source>
        <dbReference type="ARBA" id="ARBA00022448"/>
    </source>
</evidence>
<keyword evidence="13 16" id="KW-0830">Ubiquinone</keyword>
<dbReference type="NCBIfam" id="NF003749">
    <property type="entry name" value="PRK05346.1-5"/>
    <property type="match status" value="1"/>
</dbReference>
<keyword evidence="3" id="KW-0997">Cell inner membrane</keyword>
<comment type="function">
    <text evidence="16">NQR complex catalyzes the reduction of ubiquinone-1 to ubiquinol by two successive reactions, coupled with the transport of Na(+) ions from the cytoplasm to the periplasm. NqrA to NqrE are probably involved in the second step, the conversion of ubisemiquinone to ubiquinol.</text>
</comment>
<dbReference type="HAMAP" id="MF_00427">
    <property type="entry name" value="NqrC"/>
    <property type="match status" value="1"/>
</dbReference>
<evidence type="ECO:0000256" key="9">
    <source>
        <dbReference type="ARBA" id="ARBA00022989"/>
    </source>
</evidence>
<feature type="chain" id="PRO_5022753238" description="Na(+)-translocating NADH-quinone reductase subunit C" evidence="19">
    <location>
        <begin position="36"/>
        <end position="312"/>
    </location>
</feature>
<keyword evidence="8 16" id="KW-1278">Translocase</keyword>
<keyword evidence="15 16" id="KW-0739">Sodium transport</keyword>
<dbReference type="AlphaFoldDB" id="A0A5C7A0P0"/>
<evidence type="ECO:0000256" key="7">
    <source>
        <dbReference type="ARBA" id="ARBA00022692"/>
    </source>
</evidence>
<keyword evidence="2 16" id="KW-1003">Cell membrane</keyword>
<comment type="cofactor">
    <cofactor evidence="16 17">
        <name>FMN</name>
        <dbReference type="ChEBI" id="CHEBI:58210"/>
    </cofactor>
</comment>